<feature type="compositionally biased region" description="Low complexity" evidence="1">
    <location>
        <begin position="92"/>
        <end position="107"/>
    </location>
</feature>
<sequence length="158" mass="15725">MDPSAHKEDGRTHKPRPHASELLGSAKVVAGAAKASLRHEPGGVDKGRVAGAAADLLDAAAHYTKVEEKGAGKYIEKAEGYLRTYHSTHSVPGGAAPPTSAAAHHGAAGSGGHGEYLKMAQGLLGGHSSGGGSGAGGHSGGGGYGDYIKMAEGLLKKK</sequence>
<dbReference type="GO" id="GO:0010115">
    <property type="term" value="P:regulation of abscisic acid biosynthetic process"/>
    <property type="evidence" value="ECO:0007669"/>
    <property type="project" value="InterPro"/>
</dbReference>
<evidence type="ECO:0000313" key="2">
    <source>
        <dbReference type="EMBL" id="CAA7393527.1"/>
    </source>
</evidence>
<proteinExistence type="predicted"/>
<gene>
    <name evidence="2" type="ORF">SI8410_03004265</name>
</gene>
<evidence type="ECO:0000256" key="1">
    <source>
        <dbReference type="SAM" id="MobiDB-lite"/>
    </source>
</evidence>
<dbReference type="OrthoDB" id="695806at2759"/>
<dbReference type="InterPro" id="IPR040294">
    <property type="entry name" value="Nodulin-rel_1/2"/>
</dbReference>
<evidence type="ECO:0000313" key="3">
    <source>
        <dbReference type="Proteomes" id="UP000663760"/>
    </source>
</evidence>
<dbReference type="PANTHER" id="PTHR35098:SF1">
    <property type="entry name" value="NODULIN-RELATED PROTEIN 2"/>
    <property type="match status" value="1"/>
</dbReference>
<name>A0A7I8K941_SPIIN</name>
<feature type="region of interest" description="Disordered" evidence="1">
    <location>
        <begin position="88"/>
        <end position="112"/>
    </location>
</feature>
<protein>
    <submittedName>
        <fullName evidence="2">Uncharacterized protein</fullName>
    </submittedName>
</protein>
<dbReference type="EMBL" id="LR746266">
    <property type="protein sequence ID" value="CAA7393527.1"/>
    <property type="molecule type" value="Genomic_DNA"/>
</dbReference>
<dbReference type="GO" id="GO:0009408">
    <property type="term" value="P:response to heat"/>
    <property type="evidence" value="ECO:0007669"/>
    <property type="project" value="InterPro"/>
</dbReference>
<feature type="region of interest" description="Disordered" evidence="1">
    <location>
        <begin position="1"/>
        <end position="24"/>
    </location>
</feature>
<reference evidence="2" key="1">
    <citation type="submission" date="2020-02" db="EMBL/GenBank/DDBJ databases">
        <authorList>
            <person name="Scholz U."/>
            <person name="Mascher M."/>
            <person name="Fiebig A."/>
        </authorList>
    </citation>
    <scope>NUCLEOTIDE SEQUENCE</scope>
</reference>
<dbReference type="AlphaFoldDB" id="A0A7I8K941"/>
<organism evidence="2 3">
    <name type="scientific">Spirodela intermedia</name>
    <name type="common">Intermediate duckweed</name>
    <dbReference type="NCBI Taxonomy" id="51605"/>
    <lineage>
        <taxon>Eukaryota</taxon>
        <taxon>Viridiplantae</taxon>
        <taxon>Streptophyta</taxon>
        <taxon>Embryophyta</taxon>
        <taxon>Tracheophyta</taxon>
        <taxon>Spermatophyta</taxon>
        <taxon>Magnoliopsida</taxon>
        <taxon>Liliopsida</taxon>
        <taxon>Araceae</taxon>
        <taxon>Lemnoideae</taxon>
        <taxon>Spirodela</taxon>
    </lineage>
</organism>
<dbReference type="Proteomes" id="UP000663760">
    <property type="component" value="Chromosome 3"/>
</dbReference>
<dbReference type="PANTHER" id="PTHR35098">
    <property type="entry name" value="EXPRESSED PROTEIN"/>
    <property type="match status" value="1"/>
</dbReference>
<accession>A0A7I8K941</accession>
<keyword evidence="3" id="KW-1185">Reference proteome</keyword>
<feature type="compositionally biased region" description="Basic and acidic residues" evidence="1">
    <location>
        <begin position="1"/>
        <end position="12"/>
    </location>
</feature>